<evidence type="ECO:0000313" key="5">
    <source>
        <dbReference type="Proteomes" id="UP000774570"/>
    </source>
</evidence>
<dbReference type="InterPro" id="IPR001434">
    <property type="entry name" value="OmcB-like_DUF11"/>
</dbReference>
<dbReference type="Proteomes" id="UP000774570">
    <property type="component" value="Unassembled WGS sequence"/>
</dbReference>
<dbReference type="Pfam" id="PF01345">
    <property type="entry name" value="DUF11"/>
    <property type="match status" value="3"/>
</dbReference>
<dbReference type="InterPro" id="IPR047589">
    <property type="entry name" value="DUF11_rpt"/>
</dbReference>
<dbReference type="PANTHER" id="PTHR34819">
    <property type="entry name" value="LARGE CYSTEINE-RICH PERIPLASMIC PROTEIN OMCB"/>
    <property type="match status" value="1"/>
</dbReference>
<feature type="signal peptide" evidence="2">
    <location>
        <begin position="1"/>
        <end position="24"/>
    </location>
</feature>
<dbReference type="EMBL" id="JAIBOA010000001">
    <property type="protein sequence ID" value="MBW8481248.1"/>
    <property type="molecule type" value="Genomic_DNA"/>
</dbReference>
<dbReference type="RefSeq" id="WP_220162795.1">
    <property type="nucleotide sequence ID" value="NZ_JAIBOA010000001.1"/>
</dbReference>
<accession>A0ABS7FLJ4</accession>
<organism evidence="4 5">
    <name type="scientific">Actinomadura parmotrematis</name>
    <dbReference type="NCBI Taxonomy" id="2864039"/>
    <lineage>
        <taxon>Bacteria</taxon>
        <taxon>Bacillati</taxon>
        <taxon>Actinomycetota</taxon>
        <taxon>Actinomycetes</taxon>
        <taxon>Streptosporangiales</taxon>
        <taxon>Thermomonosporaceae</taxon>
        <taxon>Actinomadura</taxon>
    </lineage>
</organism>
<protein>
    <submittedName>
        <fullName evidence="4">DUF11 domain-containing protein</fullName>
    </submittedName>
</protein>
<feature type="domain" description="DUF11" evidence="3">
    <location>
        <begin position="168"/>
        <end position="280"/>
    </location>
</feature>
<feature type="domain" description="DUF11" evidence="3">
    <location>
        <begin position="298"/>
        <end position="409"/>
    </location>
</feature>
<reference evidence="4 5" key="1">
    <citation type="submission" date="2021-07" db="EMBL/GenBank/DDBJ databases">
        <title>Actinomadura sp. PM05-2 isolated from lichen.</title>
        <authorList>
            <person name="Somphong A."/>
            <person name="Phongsopitanun W."/>
            <person name="Tanasupawat S."/>
            <person name="Peongsungnone V."/>
        </authorList>
    </citation>
    <scope>NUCLEOTIDE SEQUENCE [LARGE SCALE GENOMIC DNA]</scope>
    <source>
        <strain evidence="4 5">PM05-2</strain>
    </source>
</reference>
<proteinExistence type="predicted"/>
<dbReference type="Gene3D" id="2.60.40.10">
    <property type="entry name" value="Immunoglobulins"/>
    <property type="match status" value="3"/>
</dbReference>
<feature type="region of interest" description="Disordered" evidence="1">
    <location>
        <begin position="414"/>
        <end position="462"/>
    </location>
</feature>
<feature type="domain" description="DUF11" evidence="3">
    <location>
        <begin position="45"/>
        <end position="154"/>
    </location>
</feature>
<feature type="compositionally biased region" description="Basic residues" evidence="1">
    <location>
        <begin position="429"/>
        <end position="443"/>
    </location>
</feature>
<comment type="caution">
    <text evidence="4">The sequence shown here is derived from an EMBL/GenBank/DDBJ whole genome shotgun (WGS) entry which is preliminary data.</text>
</comment>
<dbReference type="PANTHER" id="PTHR34819:SF3">
    <property type="entry name" value="CELL SURFACE PROTEIN"/>
    <property type="match status" value="1"/>
</dbReference>
<dbReference type="NCBIfam" id="TIGR01451">
    <property type="entry name" value="B_ant_repeat"/>
    <property type="match status" value="3"/>
</dbReference>
<dbReference type="InterPro" id="IPR013783">
    <property type="entry name" value="Ig-like_fold"/>
</dbReference>
<keyword evidence="5" id="KW-1185">Reference proteome</keyword>
<evidence type="ECO:0000256" key="2">
    <source>
        <dbReference type="SAM" id="SignalP"/>
    </source>
</evidence>
<name>A0ABS7FLJ4_9ACTN</name>
<dbReference type="InterPro" id="IPR051172">
    <property type="entry name" value="Chlamydia_OmcB"/>
</dbReference>
<sequence>MAGLFKVAAGTTAAVLAAALTGAAAVPDEAVARPVRAAAALRAADLVVSKTVSPNPMTIGARAVYKVTVTNTGDRPAADVTVTDALPSGVTAGTMPAGCSLTGRTATCGGAGVTVSAGGSVAYEIPVTVDSGLSDGANLTNRADVATSTADARTQGTRLISQAHTLTDVEITKTGPATAAANGDITYTITVVNHGPSDAVDVTVQDPTNGNLTAITDLPAECPASGLTVSCPLGTLTSGETRTFTFTVRANAGLADGTAVQNCAMVYTGSRETTTDNNHSCTGTSVGPPPTTGPQNTDISVRKSGPARVNPNGTLTYTLVVSNDGDADATDVVVMDPIDEHATLVGFPAECAENGGTLNCTLGTLPAHRTRTIKITERVDGGTADGTRIVNCATTQTTRPERSMARNASCVDTVVEEGRTATPAPTGKPTKKPTRRPTKRPRPPKPGPVCRCYGPNAVPEEG</sequence>
<keyword evidence="2" id="KW-0732">Signal</keyword>
<evidence type="ECO:0000259" key="3">
    <source>
        <dbReference type="Pfam" id="PF01345"/>
    </source>
</evidence>
<evidence type="ECO:0000256" key="1">
    <source>
        <dbReference type="SAM" id="MobiDB-lite"/>
    </source>
</evidence>
<gene>
    <name evidence="4" type="ORF">K1Y72_02620</name>
</gene>
<feature type="chain" id="PRO_5046072444" evidence="2">
    <location>
        <begin position="25"/>
        <end position="462"/>
    </location>
</feature>
<evidence type="ECO:0000313" key="4">
    <source>
        <dbReference type="EMBL" id="MBW8481248.1"/>
    </source>
</evidence>
<feature type="region of interest" description="Disordered" evidence="1">
    <location>
        <begin position="274"/>
        <end position="295"/>
    </location>
</feature>